<protein>
    <submittedName>
        <fullName evidence="2">Uncharacterized protein</fullName>
    </submittedName>
</protein>
<dbReference type="Proteomes" id="UP001060504">
    <property type="component" value="Unassembled WGS sequence"/>
</dbReference>
<evidence type="ECO:0000313" key="3">
    <source>
        <dbReference type="Proteomes" id="UP001060504"/>
    </source>
</evidence>
<name>A0ABQ4V3G9_9MYCO</name>
<feature type="region of interest" description="Disordered" evidence="1">
    <location>
        <begin position="1"/>
        <end position="84"/>
    </location>
</feature>
<feature type="compositionally biased region" description="Basic and acidic residues" evidence="1">
    <location>
        <begin position="163"/>
        <end position="174"/>
    </location>
</feature>
<gene>
    <name evidence="2" type="ORF">NGTWS1702_01780</name>
</gene>
<feature type="compositionally biased region" description="Low complexity" evidence="1">
    <location>
        <begin position="71"/>
        <end position="83"/>
    </location>
</feature>
<proteinExistence type="predicted"/>
<evidence type="ECO:0000256" key="1">
    <source>
        <dbReference type="SAM" id="MobiDB-lite"/>
    </source>
</evidence>
<sequence>MAVNNPVPPYSGPPPASNRVNTGTAQPPVPGNPGSSATVNDLLTPPGVLRTVQDGVSSVAGALPPPPVPAPGAAGAVNVGVPAAPSPLTPLAATGLSNLVSPQPLTIPSIPGLPVPLPSEIPVPTDLLCVGTNWSASQGDPAAESAINVDIPKALVTGTGPLGERRDRWDDQQR</sequence>
<evidence type="ECO:0000313" key="2">
    <source>
        <dbReference type="EMBL" id="GJF08700.1"/>
    </source>
</evidence>
<reference evidence="2 3" key="1">
    <citation type="submission" date="2021-08" db="EMBL/GenBank/DDBJ databases">
        <title>Draft genome sequence of Mycolicibacterium sp. NGTWS1702 strain.</title>
        <authorList>
            <person name="Matsumoto M."/>
            <person name="Tang B.C.C."/>
            <person name="Machida Y."/>
            <person name="Matoyama H."/>
            <person name="Kishihara T."/>
            <person name="Sato S."/>
            <person name="Kondo I."/>
            <person name="Sano M."/>
            <person name="Kato G."/>
        </authorList>
    </citation>
    <scope>NUCLEOTIDE SEQUENCE [LARGE SCALE GENOMIC DNA]</scope>
    <source>
        <strain evidence="2 3">NGTWSNA01</strain>
    </source>
</reference>
<dbReference type="EMBL" id="BPRH01000211">
    <property type="protein sequence ID" value="GJF08700.1"/>
    <property type="molecule type" value="Genomic_DNA"/>
</dbReference>
<accession>A0ABQ4V3G9</accession>
<keyword evidence="3" id="KW-1185">Reference proteome</keyword>
<feature type="region of interest" description="Disordered" evidence="1">
    <location>
        <begin position="155"/>
        <end position="174"/>
    </location>
</feature>
<feature type="compositionally biased region" description="Pro residues" evidence="1">
    <location>
        <begin position="1"/>
        <end position="16"/>
    </location>
</feature>
<comment type="caution">
    <text evidence="2">The sequence shown here is derived from an EMBL/GenBank/DDBJ whole genome shotgun (WGS) entry which is preliminary data.</text>
</comment>
<organism evidence="2 3">
    <name type="scientific">Mycolicibacterium cyprinidarum</name>
    <dbReference type="NCBI Taxonomy" id="2860311"/>
    <lineage>
        <taxon>Bacteria</taxon>
        <taxon>Bacillati</taxon>
        <taxon>Actinomycetota</taxon>
        <taxon>Actinomycetes</taxon>
        <taxon>Mycobacteriales</taxon>
        <taxon>Mycobacteriaceae</taxon>
        <taxon>Mycolicibacterium</taxon>
    </lineage>
</organism>